<dbReference type="AlphaFoldDB" id="A0A9Q1EU13"/>
<reference evidence="2" key="1">
    <citation type="journal article" date="2023" name="Science">
        <title>Genome structures resolve the early diversification of teleost fishes.</title>
        <authorList>
            <person name="Parey E."/>
            <person name="Louis A."/>
            <person name="Montfort J."/>
            <person name="Bouchez O."/>
            <person name="Roques C."/>
            <person name="Iampietro C."/>
            <person name="Lluch J."/>
            <person name="Castinel A."/>
            <person name="Donnadieu C."/>
            <person name="Desvignes T."/>
            <person name="Floi Bucao C."/>
            <person name="Jouanno E."/>
            <person name="Wen M."/>
            <person name="Mejri S."/>
            <person name="Dirks R."/>
            <person name="Jansen H."/>
            <person name="Henkel C."/>
            <person name="Chen W.J."/>
            <person name="Zahm M."/>
            <person name="Cabau C."/>
            <person name="Klopp C."/>
            <person name="Thompson A.W."/>
            <person name="Robinson-Rechavi M."/>
            <person name="Braasch I."/>
            <person name="Lecointre G."/>
            <person name="Bobe J."/>
            <person name="Postlethwait J.H."/>
            <person name="Berthelot C."/>
            <person name="Roest Crollius H."/>
            <person name="Guiguen Y."/>
        </authorList>
    </citation>
    <scope>NUCLEOTIDE SEQUENCE</scope>
    <source>
        <strain evidence="2">WJC10195</strain>
    </source>
</reference>
<dbReference type="EMBL" id="JAINUF010000012">
    <property type="protein sequence ID" value="KAJ8345051.1"/>
    <property type="molecule type" value="Genomic_DNA"/>
</dbReference>
<evidence type="ECO:0000313" key="2">
    <source>
        <dbReference type="EMBL" id="KAJ8345051.1"/>
    </source>
</evidence>
<sequence>MFTRTIFTKLEEEALTLLPHLQEEALTLLPHLQEEALTLLPHLQEEALTLLPHLQEEALTLLPHLQEKALTLLPHLQEDGTIGRNTVMNQLGGAQSWSIDLQRSQPSPGNGMTLSSISSLNHLLSPASTSTFANATACAEPRNLPQRCTIKAAPMALQRQTQLSQLRPNRKEAPVTPSSQGPQSFIDPPQPAANYRAPEEEKDTTILAPCSVWRAVLGHSSSTSAAI</sequence>
<keyword evidence="3" id="KW-1185">Reference proteome</keyword>
<feature type="region of interest" description="Disordered" evidence="1">
    <location>
        <begin position="162"/>
        <end position="201"/>
    </location>
</feature>
<organism evidence="2 3">
    <name type="scientific">Synaphobranchus kaupii</name>
    <name type="common">Kaup's arrowtooth eel</name>
    <dbReference type="NCBI Taxonomy" id="118154"/>
    <lineage>
        <taxon>Eukaryota</taxon>
        <taxon>Metazoa</taxon>
        <taxon>Chordata</taxon>
        <taxon>Craniata</taxon>
        <taxon>Vertebrata</taxon>
        <taxon>Euteleostomi</taxon>
        <taxon>Actinopterygii</taxon>
        <taxon>Neopterygii</taxon>
        <taxon>Teleostei</taxon>
        <taxon>Anguilliformes</taxon>
        <taxon>Synaphobranchidae</taxon>
        <taxon>Synaphobranchus</taxon>
    </lineage>
</organism>
<protein>
    <submittedName>
        <fullName evidence="2">Uncharacterized protein</fullName>
    </submittedName>
</protein>
<dbReference type="Proteomes" id="UP001152622">
    <property type="component" value="Chromosome 12"/>
</dbReference>
<evidence type="ECO:0000256" key="1">
    <source>
        <dbReference type="SAM" id="MobiDB-lite"/>
    </source>
</evidence>
<comment type="caution">
    <text evidence="2">The sequence shown here is derived from an EMBL/GenBank/DDBJ whole genome shotgun (WGS) entry which is preliminary data.</text>
</comment>
<proteinExistence type="predicted"/>
<gene>
    <name evidence="2" type="ORF">SKAU_G00292440</name>
</gene>
<evidence type="ECO:0000313" key="3">
    <source>
        <dbReference type="Proteomes" id="UP001152622"/>
    </source>
</evidence>
<name>A0A9Q1EU13_SYNKA</name>
<accession>A0A9Q1EU13</accession>